<dbReference type="OrthoDB" id="9135350at2"/>
<dbReference type="AlphaFoldDB" id="I1D1G4"/>
<dbReference type="HOGENOM" id="CLU_022256_1_2_11"/>
<evidence type="ECO:0000256" key="5">
    <source>
        <dbReference type="ARBA" id="ARBA00033748"/>
    </source>
</evidence>
<accession>I1D1G4</accession>
<dbReference type="eggNOG" id="COG2141">
    <property type="taxonomic scope" value="Bacteria"/>
</dbReference>
<organism evidence="8 9">
    <name type="scientific">Saccharomonospora glauca K62</name>
    <dbReference type="NCBI Taxonomy" id="928724"/>
    <lineage>
        <taxon>Bacteria</taxon>
        <taxon>Bacillati</taxon>
        <taxon>Actinomycetota</taxon>
        <taxon>Actinomycetes</taxon>
        <taxon>Pseudonocardiales</taxon>
        <taxon>Pseudonocardiaceae</taxon>
        <taxon>Saccharomonospora</taxon>
    </lineage>
</organism>
<evidence type="ECO:0000256" key="3">
    <source>
        <dbReference type="ARBA" id="ARBA00023002"/>
    </source>
</evidence>
<dbReference type="InterPro" id="IPR011251">
    <property type="entry name" value="Luciferase-like_dom"/>
</dbReference>
<feature type="binding site" evidence="6">
    <location>
        <position position="143"/>
    </location>
    <ligand>
        <name>FMN</name>
        <dbReference type="ChEBI" id="CHEBI:58210"/>
    </ligand>
</feature>
<dbReference type="Pfam" id="PF00296">
    <property type="entry name" value="Bac_luciferase"/>
    <property type="match status" value="1"/>
</dbReference>
<dbReference type="InterPro" id="IPR036661">
    <property type="entry name" value="Luciferase-like_sf"/>
</dbReference>
<dbReference type="EMBL" id="CM001484">
    <property type="protein sequence ID" value="EIE98788.1"/>
    <property type="molecule type" value="Genomic_DNA"/>
</dbReference>
<dbReference type="SUPFAM" id="SSF51679">
    <property type="entry name" value="Bacterial luciferase-like"/>
    <property type="match status" value="1"/>
</dbReference>
<dbReference type="PANTHER" id="PTHR30011:SF16">
    <property type="entry name" value="C2H2 FINGER DOMAIN TRANSCRIPTION FACTOR (EUROFUNG)-RELATED"/>
    <property type="match status" value="1"/>
</dbReference>
<comment type="similarity">
    <text evidence="5">Belongs to the NtaA/SnaA/DszA monooxygenase family.</text>
</comment>
<dbReference type="PIRSF" id="PIRSF000337">
    <property type="entry name" value="NTA_MOA"/>
    <property type="match status" value="1"/>
</dbReference>
<feature type="binding site" evidence="6">
    <location>
        <position position="217"/>
    </location>
    <ligand>
        <name>FMN</name>
        <dbReference type="ChEBI" id="CHEBI:58210"/>
    </ligand>
</feature>
<dbReference type="Gene3D" id="3.20.20.30">
    <property type="entry name" value="Luciferase-like domain"/>
    <property type="match status" value="1"/>
</dbReference>
<dbReference type="NCBIfam" id="TIGR03860">
    <property type="entry name" value="FMN_nitrolo"/>
    <property type="match status" value="1"/>
</dbReference>
<sequence length="452" mass="49987">MSRTLHLNVFIHGRGHHEAAWRHPRGTTASLTDISYYERIAVLAEQGKFDSVFFADHLTVGKDIGHSARGGLEPLTTLAALARATENIGLIATASSTYTEPYNLARQFASLDHISNGRVGWNIVTSWLKGAAANFGDTGQIDHDERYRRAFEYLDVVTKLWDSWADDARVDDPASGIYVDLERVRPIEHDGHYYHVKGALNIPRSPQGRPVLVQAGSSEAGRQFAATYAEAVFTAHLEKATAVQFRTDLRQRAKAVGRDPERLLVLPGLSPAIGSTEAEAQRLWTELNELTVPEVGLAHLSARFGGADLSHLSLDERLSPDDLPDPATVQGAQSRAELIRDLVARERPTLRALLHKLAGGRGHYITAGTPEQIADVVEDWFRDGAADGFNVMPPILPAVLEDFVEQVVPELQRRGLFRREYTARTLRGHYGLPRPESRFFGSSRTSEERVAV</sequence>
<name>I1D1G4_9PSEU</name>
<evidence type="ECO:0000256" key="1">
    <source>
        <dbReference type="ARBA" id="ARBA00022630"/>
    </source>
</evidence>
<feature type="binding site" evidence="6">
    <location>
        <position position="56"/>
    </location>
    <ligand>
        <name>FMN</name>
        <dbReference type="ChEBI" id="CHEBI:58210"/>
    </ligand>
</feature>
<protein>
    <submittedName>
        <fullName evidence="8">FMN-dependent oxidoreductase, nitrilotriacetate monooxygenase family</fullName>
    </submittedName>
</protein>
<dbReference type="InterPro" id="IPR051260">
    <property type="entry name" value="Diverse_substr_monoxygenases"/>
</dbReference>
<dbReference type="GO" id="GO:0004497">
    <property type="term" value="F:monooxygenase activity"/>
    <property type="evidence" value="ECO:0007669"/>
    <property type="project" value="UniProtKB-KW"/>
</dbReference>
<keyword evidence="3" id="KW-0560">Oxidoreductase</keyword>
<feature type="binding site" evidence="6">
    <location>
        <position position="93"/>
    </location>
    <ligand>
        <name>FMN</name>
        <dbReference type="ChEBI" id="CHEBI:58210"/>
    </ligand>
</feature>
<dbReference type="CDD" id="cd01095">
    <property type="entry name" value="Nitrilotriacetate_monoxgenase"/>
    <property type="match status" value="1"/>
</dbReference>
<proteinExistence type="inferred from homology"/>
<evidence type="ECO:0000256" key="2">
    <source>
        <dbReference type="ARBA" id="ARBA00022643"/>
    </source>
</evidence>
<keyword evidence="4 8" id="KW-0503">Monooxygenase</keyword>
<feature type="domain" description="Luciferase-like" evidence="7">
    <location>
        <begin position="21"/>
        <end position="385"/>
    </location>
</feature>
<reference evidence="8 9" key="1">
    <citation type="submission" date="2011-09" db="EMBL/GenBank/DDBJ databases">
        <authorList>
            <consortium name="US DOE Joint Genome Institute (JGI-PGF)"/>
            <person name="Lucas S."/>
            <person name="Han J."/>
            <person name="Lapidus A."/>
            <person name="Cheng J.-F."/>
            <person name="Goodwin L."/>
            <person name="Pitluck S."/>
            <person name="Peters L."/>
            <person name="Land M.L."/>
            <person name="Hauser L."/>
            <person name="Brambilla E."/>
            <person name="Klenk H.-P."/>
            <person name="Woyke T.J."/>
        </authorList>
    </citation>
    <scope>NUCLEOTIDE SEQUENCE [LARGE SCALE GENOMIC DNA]</scope>
    <source>
        <strain evidence="8 9">K62</strain>
    </source>
</reference>
<evidence type="ECO:0000313" key="8">
    <source>
        <dbReference type="EMBL" id="EIE98788.1"/>
    </source>
</evidence>
<evidence type="ECO:0000256" key="4">
    <source>
        <dbReference type="ARBA" id="ARBA00023033"/>
    </source>
</evidence>
<evidence type="ECO:0000259" key="7">
    <source>
        <dbReference type="Pfam" id="PF00296"/>
    </source>
</evidence>
<keyword evidence="1 6" id="KW-0285">Flavoprotein</keyword>
<evidence type="ECO:0000313" key="9">
    <source>
        <dbReference type="Proteomes" id="UP000005087"/>
    </source>
</evidence>
<keyword evidence="9" id="KW-1185">Reference proteome</keyword>
<reference evidence="9" key="2">
    <citation type="submission" date="2012-01" db="EMBL/GenBank/DDBJ databases">
        <title>Noncontiguous Finished sequence of chromosome of Saccharomonospora glauca K62.</title>
        <authorList>
            <consortium name="US DOE Joint Genome Institute"/>
            <person name="Lucas S."/>
            <person name="Han J."/>
            <person name="Lapidus A."/>
            <person name="Cheng J.-F."/>
            <person name="Goodwin L."/>
            <person name="Pitluck S."/>
            <person name="Peters L."/>
            <person name="Mikhailova N."/>
            <person name="Held B."/>
            <person name="Detter J.C."/>
            <person name="Han C."/>
            <person name="Tapia R."/>
            <person name="Land M."/>
            <person name="Hauser L."/>
            <person name="Kyrpides N."/>
            <person name="Ivanova N."/>
            <person name="Pagani I."/>
            <person name="Brambilla E.-M."/>
            <person name="Klenk H.-P."/>
            <person name="Woyke T."/>
        </authorList>
    </citation>
    <scope>NUCLEOTIDE SEQUENCE [LARGE SCALE GENOMIC DNA]</scope>
    <source>
        <strain evidence="9">K62</strain>
    </source>
</reference>
<keyword evidence="2 6" id="KW-0288">FMN</keyword>
<feature type="binding site" evidence="6">
    <location>
        <position position="218"/>
    </location>
    <ligand>
        <name>FMN</name>
        <dbReference type="ChEBI" id="CHEBI:58210"/>
    </ligand>
</feature>
<dbReference type="RefSeq" id="WP_005463832.1">
    <property type="nucleotide sequence ID" value="NZ_CM001484.1"/>
</dbReference>
<dbReference type="GO" id="GO:0016705">
    <property type="term" value="F:oxidoreductase activity, acting on paired donors, with incorporation or reduction of molecular oxygen"/>
    <property type="evidence" value="ECO:0007669"/>
    <property type="project" value="InterPro"/>
</dbReference>
<evidence type="ECO:0000256" key="6">
    <source>
        <dbReference type="PIRSR" id="PIRSR000337-1"/>
    </source>
</evidence>
<dbReference type="PANTHER" id="PTHR30011">
    <property type="entry name" value="ALKANESULFONATE MONOOXYGENASE-RELATED"/>
    <property type="match status" value="1"/>
</dbReference>
<dbReference type="InterPro" id="IPR016215">
    <property type="entry name" value="NTA_MOA"/>
</dbReference>
<dbReference type="Proteomes" id="UP000005087">
    <property type="component" value="Chromosome"/>
</dbReference>
<gene>
    <name evidence="8" type="ORF">SacglDRAFT_01878</name>
</gene>
<feature type="binding site" evidence="6">
    <location>
        <position position="147"/>
    </location>
    <ligand>
        <name>FMN</name>
        <dbReference type="ChEBI" id="CHEBI:58210"/>
    </ligand>
</feature>
<dbReference type="STRING" id="928724.SacglDRAFT_01878"/>